<dbReference type="PANTHER" id="PTHR43968:SF6">
    <property type="entry name" value="GLUTATHIONE S-TRANSFERASE OMEGA"/>
    <property type="match status" value="1"/>
</dbReference>
<protein>
    <submittedName>
        <fullName evidence="2">Glutathione S-transferase</fullName>
    </submittedName>
</protein>
<evidence type="ECO:0000313" key="3">
    <source>
        <dbReference type="Proteomes" id="UP000754821"/>
    </source>
</evidence>
<dbReference type="PANTHER" id="PTHR43968">
    <property type="match status" value="1"/>
</dbReference>
<dbReference type="InterPro" id="IPR036249">
    <property type="entry name" value="Thioredoxin-like_sf"/>
</dbReference>
<keyword evidence="3" id="KW-1185">Reference proteome</keyword>
<comment type="caution">
    <text evidence="2">The sequence shown here is derived from an EMBL/GenBank/DDBJ whole genome shotgun (WGS) entry which is preliminary data.</text>
</comment>
<evidence type="ECO:0000259" key="1">
    <source>
        <dbReference type="PROSITE" id="PS50404"/>
    </source>
</evidence>
<name>A0ABR9FDW4_9GAMM</name>
<sequence>MELYLNATSPYARLVRIVLLEQGLSEAVTLKWCDPWADDPALLKANPAGRIPVLITEEGTTLSESMLIAVYLDSAYPEKPMLPLSHLAEVLHVAGLGQNLMEAAFTTVIARKHNGNEVDNSVLGARRLRAIQRLLNQLNSELGEAPTASTLCLGEIAAAVALDYLAFRLPEVAWQETYRPLASWHQGVITRSSFQATAFTTS</sequence>
<dbReference type="RefSeq" id="WP_192528185.1">
    <property type="nucleotide sequence ID" value="NZ_RRZC01000016.1"/>
</dbReference>
<dbReference type="Proteomes" id="UP000754821">
    <property type="component" value="Unassembled WGS sequence"/>
</dbReference>
<gene>
    <name evidence="2" type="ORF">EI163_13920</name>
</gene>
<dbReference type="Gene3D" id="1.20.1050.10">
    <property type="match status" value="1"/>
</dbReference>
<dbReference type="EMBL" id="RRZC01000016">
    <property type="protein sequence ID" value="MBE0404639.1"/>
    <property type="molecule type" value="Genomic_DNA"/>
</dbReference>
<dbReference type="InterPro" id="IPR004045">
    <property type="entry name" value="Glutathione_S-Trfase_N"/>
</dbReference>
<dbReference type="PROSITE" id="PS50404">
    <property type="entry name" value="GST_NTER"/>
    <property type="match status" value="1"/>
</dbReference>
<dbReference type="Gene3D" id="3.40.30.10">
    <property type="entry name" value="Glutaredoxin"/>
    <property type="match status" value="1"/>
</dbReference>
<evidence type="ECO:0000313" key="2">
    <source>
        <dbReference type="EMBL" id="MBE0404639.1"/>
    </source>
</evidence>
<accession>A0ABR9FDW4</accession>
<feature type="domain" description="GST N-terminal" evidence="1">
    <location>
        <begin position="1"/>
        <end position="80"/>
    </location>
</feature>
<dbReference type="SUPFAM" id="SSF52833">
    <property type="entry name" value="Thioredoxin-like"/>
    <property type="match status" value="1"/>
</dbReference>
<organism evidence="2 3">
    <name type="scientific">Halomonas citrativorans</name>
    <dbReference type="NCBI Taxonomy" id="2742612"/>
    <lineage>
        <taxon>Bacteria</taxon>
        <taxon>Pseudomonadati</taxon>
        <taxon>Pseudomonadota</taxon>
        <taxon>Gammaproteobacteria</taxon>
        <taxon>Oceanospirillales</taxon>
        <taxon>Halomonadaceae</taxon>
        <taxon>Halomonas</taxon>
    </lineage>
</organism>
<dbReference type="InterPro" id="IPR036282">
    <property type="entry name" value="Glutathione-S-Trfase_C_sf"/>
</dbReference>
<reference evidence="2 3" key="1">
    <citation type="submission" date="2020-07" db="EMBL/GenBank/DDBJ databases">
        <title>Halophilic bacteria isolated from french cheeses.</title>
        <authorList>
            <person name="Kothe C.I."/>
            <person name="Farah-Kraiem B."/>
            <person name="Renault P."/>
            <person name="Dridi B."/>
        </authorList>
    </citation>
    <scope>NUCLEOTIDE SEQUENCE [LARGE SCALE GENOMIC DNA]</scope>
    <source>
        <strain evidence="2 3">FME16</strain>
    </source>
</reference>
<dbReference type="Pfam" id="PF13417">
    <property type="entry name" value="GST_N_3"/>
    <property type="match status" value="1"/>
</dbReference>
<proteinExistence type="predicted"/>
<dbReference type="SUPFAM" id="SSF47616">
    <property type="entry name" value="GST C-terminal domain-like"/>
    <property type="match status" value="1"/>
</dbReference>
<dbReference type="InterPro" id="IPR050983">
    <property type="entry name" value="GST_Omega/HSP26"/>
</dbReference>